<name>A0AAE0TWF7_9PEZI</name>
<accession>A0AAE0TWF7</accession>
<dbReference type="Proteomes" id="UP001285441">
    <property type="component" value="Unassembled WGS sequence"/>
</dbReference>
<keyword evidence="3" id="KW-1185">Reference proteome</keyword>
<protein>
    <submittedName>
        <fullName evidence="2">Uncharacterized protein</fullName>
    </submittedName>
</protein>
<gene>
    <name evidence="2" type="ORF">B0H63DRAFT_476863</name>
</gene>
<dbReference type="AlphaFoldDB" id="A0AAE0TWF7"/>
<feature type="region of interest" description="Disordered" evidence="1">
    <location>
        <begin position="1"/>
        <end position="23"/>
    </location>
</feature>
<evidence type="ECO:0000313" key="3">
    <source>
        <dbReference type="Proteomes" id="UP001285441"/>
    </source>
</evidence>
<reference evidence="2" key="2">
    <citation type="submission" date="2023-06" db="EMBL/GenBank/DDBJ databases">
        <authorList>
            <consortium name="Lawrence Berkeley National Laboratory"/>
            <person name="Haridas S."/>
            <person name="Hensen N."/>
            <person name="Bonometti L."/>
            <person name="Westerberg I."/>
            <person name="Brannstrom I.O."/>
            <person name="Guillou S."/>
            <person name="Cros-Aarteil S."/>
            <person name="Calhoun S."/>
            <person name="Kuo A."/>
            <person name="Mondo S."/>
            <person name="Pangilinan J."/>
            <person name="Riley R."/>
            <person name="LaButti K."/>
            <person name="Andreopoulos B."/>
            <person name="Lipzen A."/>
            <person name="Chen C."/>
            <person name="Yanf M."/>
            <person name="Daum C."/>
            <person name="Ng V."/>
            <person name="Clum A."/>
            <person name="Steindorff A."/>
            <person name="Ohm R."/>
            <person name="Martin F."/>
            <person name="Silar P."/>
            <person name="Natvig D."/>
            <person name="Lalanne C."/>
            <person name="Gautier V."/>
            <person name="Ament-velasquez S.L."/>
            <person name="Kruys A."/>
            <person name="Hutchinson M.I."/>
            <person name="Powell A.J."/>
            <person name="Barry K."/>
            <person name="Miller A.N."/>
            <person name="Grigoriev I.V."/>
            <person name="Debuchy R."/>
            <person name="Gladieux P."/>
            <person name="Thoren M.H."/>
            <person name="Johannesson H."/>
        </authorList>
    </citation>
    <scope>NUCLEOTIDE SEQUENCE</scope>
    <source>
        <strain evidence="2">CBS 232.78</strain>
    </source>
</reference>
<feature type="region of interest" description="Disordered" evidence="1">
    <location>
        <begin position="122"/>
        <end position="164"/>
    </location>
</feature>
<comment type="caution">
    <text evidence="2">The sequence shown here is derived from an EMBL/GenBank/DDBJ whole genome shotgun (WGS) entry which is preliminary data.</text>
</comment>
<reference evidence="2" key="1">
    <citation type="journal article" date="2023" name="Mol. Phylogenet. Evol.">
        <title>Genome-scale phylogeny and comparative genomics of the fungal order Sordariales.</title>
        <authorList>
            <person name="Hensen N."/>
            <person name="Bonometti L."/>
            <person name="Westerberg I."/>
            <person name="Brannstrom I.O."/>
            <person name="Guillou S."/>
            <person name="Cros-Aarteil S."/>
            <person name="Calhoun S."/>
            <person name="Haridas S."/>
            <person name="Kuo A."/>
            <person name="Mondo S."/>
            <person name="Pangilinan J."/>
            <person name="Riley R."/>
            <person name="LaButti K."/>
            <person name="Andreopoulos B."/>
            <person name="Lipzen A."/>
            <person name="Chen C."/>
            <person name="Yan M."/>
            <person name="Daum C."/>
            <person name="Ng V."/>
            <person name="Clum A."/>
            <person name="Steindorff A."/>
            <person name="Ohm R.A."/>
            <person name="Martin F."/>
            <person name="Silar P."/>
            <person name="Natvig D.O."/>
            <person name="Lalanne C."/>
            <person name="Gautier V."/>
            <person name="Ament-Velasquez S.L."/>
            <person name="Kruys A."/>
            <person name="Hutchinson M.I."/>
            <person name="Powell A.J."/>
            <person name="Barry K."/>
            <person name="Miller A.N."/>
            <person name="Grigoriev I.V."/>
            <person name="Debuchy R."/>
            <person name="Gladieux P."/>
            <person name="Hiltunen Thoren M."/>
            <person name="Johannesson H."/>
        </authorList>
    </citation>
    <scope>NUCLEOTIDE SEQUENCE</scope>
    <source>
        <strain evidence="2">CBS 232.78</strain>
    </source>
</reference>
<feature type="region of interest" description="Disordered" evidence="1">
    <location>
        <begin position="311"/>
        <end position="360"/>
    </location>
</feature>
<evidence type="ECO:0000313" key="2">
    <source>
        <dbReference type="EMBL" id="KAK3381910.1"/>
    </source>
</evidence>
<feature type="compositionally biased region" description="Polar residues" evidence="1">
    <location>
        <begin position="136"/>
        <end position="149"/>
    </location>
</feature>
<sequence>MMDHEMPEAHRKRHREDEYADVSSGGCLGFTEHRSKRFQTLPLRTSPISKRWAEPPNFPPSIPSFAAPAPPRTITPSNSDSDEISVLAQHTWADEPELVSHRRPSASLMVSEMVDSDMDMMDTSDSMPGPAHGHHQNGQGYDQGQQHLQPGQFHPDHAVSSIAGRMPTPIHCSFAAQVRGNNWSGAAGSALQGEPLTITPEESTSMEFRDSSLAEALQGSNMMGHESVPRSFDGSAGTAQVMADWGMVQNRRLPSPISESGGEDSLESPRMVLDSSSQQHHMGHLDHLTHHQHLMQSGGGIPPRASSAVELGAQDRTPSPRAWRESTPLAESPNNNNAMEVESPSTPSPKKGHTRSRHTLASWTALEPGMKRTLSIGYRADCEKCRLKVPGHFNHIIVS</sequence>
<dbReference type="EMBL" id="JAULSW010000005">
    <property type="protein sequence ID" value="KAK3381910.1"/>
    <property type="molecule type" value="Genomic_DNA"/>
</dbReference>
<proteinExistence type="predicted"/>
<evidence type="ECO:0000256" key="1">
    <source>
        <dbReference type="SAM" id="MobiDB-lite"/>
    </source>
</evidence>
<feature type="region of interest" description="Disordered" evidence="1">
    <location>
        <begin position="252"/>
        <end position="281"/>
    </location>
</feature>
<organism evidence="2 3">
    <name type="scientific">Podospora didyma</name>
    <dbReference type="NCBI Taxonomy" id="330526"/>
    <lineage>
        <taxon>Eukaryota</taxon>
        <taxon>Fungi</taxon>
        <taxon>Dikarya</taxon>
        <taxon>Ascomycota</taxon>
        <taxon>Pezizomycotina</taxon>
        <taxon>Sordariomycetes</taxon>
        <taxon>Sordariomycetidae</taxon>
        <taxon>Sordariales</taxon>
        <taxon>Podosporaceae</taxon>
        <taxon>Podospora</taxon>
    </lineage>
</organism>